<evidence type="ECO:0000256" key="3">
    <source>
        <dbReference type="ARBA" id="ARBA00023235"/>
    </source>
</evidence>
<dbReference type="CDD" id="cd02869">
    <property type="entry name" value="PseudoU_synth_RluA_like"/>
    <property type="match status" value="1"/>
</dbReference>
<gene>
    <name evidence="7" type="ORF">AWH48_14840</name>
</gene>
<evidence type="ECO:0000313" key="7">
    <source>
        <dbReference type="EMBL" id="OAH59492.1"/>
    </source>
</evidence>
<evidence type="ECO:0000256" key="4">
    <source>
        <dbReference type="PIRSR" id="PIRSR606225-1"/>
    </source>
</evidence>
<dbReference type="PANTHER" id="PTHR21600:SF35">
    <property type="entry name" value="PSEUDOURIDINE SYNTHASE"/>
    <property type="match status" value="1"/>
</dbReference>
<dbReference type="SUPFAM" id="SSF55120">
    <property type="entry name" value="Pseudouridine synthase"/>
    <property type="match status" value="1"/>
</dbReference>
<organism evidence="7 8">
    <name type="scientific">Domibacillus aminovorans</name>
    <dbReference type="NCBI Taxonomy" id="29332"/>
    <lineage>
        <taxon>Bacteria</taxon>
        <taxon>Bacillati</taxon>
        <taxon>Bacillota</taxon>
        <taxon>Bacilli</taxon>
        <taxon>Bacillales</taxon>
        <taxon>Bacillaceae</taxon>
        <taxon>Domibacillus</taxon>
    </lineage>
</organism>
<dbReference type="EC" id="5.4.99.-" evidence="5"/>
<dbReference type="GO" id="GO:0140098">
    <property type="term" value="F:catalytic activity, acting on RNA"/>
    <property type="evidence" value="ECO:0007669"/>
    <property type="project" value="UniProtKB-ARBA"/>
</dbReference>
<comment type="catalytic activity">
    <reaction evidence="1 5">
        <text>a uridine in RNA = a pseudouridine in RNA</text>
        <dbReference type="Rhea" id="RHEA:48348"/>
        <dbReference type="Rhea" id="RHEA-COMP:12068"/>
        <dbReference type="Rhea" id="RHEA-COMP:12069"/>
        <dbReference type="ChEBI" id="CHEBI:65314"/>
        <dbReference type="ChEBI" id="CHEBI:65315"/>
    </reaction>
</comment>
<keyword evidence="3 5" id="KW-0413">Isomerase</keyword>
<comment type="function">
    <text evidence="5">Responsible for synthesis of pseudouridine from uracil.</text>
</comment>
<dbReference type="PANTHER" id="PTHR21600">
    <property type="entry name" value="MITOCHONDRIAL RNA PSEUDOURIDINE SYNTHASE"/>
    <property type="match status" value="1"/>
</dbReference>
<accession>A0A177L283</accession>
<dbReference type="EMBL" id="LQWZ01000002">
    <property type="protein sequence ID" value="OAH59492.1"/>
    <property type="molecule type" value="Genomic_DNA"/>
</dbReference>
<dbReference type="InterPro" id="IPR050188">
    <property type="entry name" value="RluA_PseudoU_synthase"/>
</dbReference>
<dbReference type="FunFam" id="3.30.2350.10:FF:000005">
    <property type="entry name" value="Pseudouridine synthase"/>
    <property type="match status" value="1"/>
</dbReference>
<dbReference type="InterPro" id="IPR006145">
    <property type="entry name" value="PsdUridine_synth_RsuA/RluA"/>
</dbReference>
<dbReference type="Gene3D" id="3.30.2350.10">
    <property type="entry name" value="Pseudouridine synthase"/>
    <property type="match status" value="1"/>
</dbReference>
<dbReference type="InterPro" id="IPR006224">
    <property type="entry name" value="PsdUridine_synth_RluA-like_CS"/>
</dbReference>
<comment type="similarity">
    <text evidence="2 5">Belongs to the pseudouridine synthase RluA family.</text>
</comment>
<dbReference type="Proteomes" id="UP000077271">
    <property type="component" value="Unassembled WGS sequence"/>
</dbReference>
<dbReference type="GO" id="GO:0009982">
    <property type="term" value="F:pseudouridine synthase activity"/>
    <property type="evidence" value="ECO:0007669"/>
    <property type="project" value="InterPro"/>
</dbReference>
<dbReference type="AlphaFoldDB" id="A0A177L283"/>
<evidence type="ECO:0000256" key="1">
    <source>
        <dbReference type="ARBA" id="ARBA00000073"/>
    </source>
</evidence>
<name>A0A177L283_9BACI</name>
<dbReference type="InterPro" id="IPR020103">
    <property type="entry name" value="PsdUridine_synth_cat_dom_sf"/>
</dbReference>
<dbReference type="Pfam" id="PF00849">
    <property type="entry name" value="PseudoU_synth_2"/>
    <property type="match status" value="1"/>
</dbReference>
<evidence type="ECO:0000313" key="8">
    <source>
        <dbReference type="Proteomes" id="UP000077271"/>
    </source>
</evidence>
<comment type="caution">
    <text evidence="7">The sequence shown here is derived from an EMBL/GenBank/DDBJ whole genome shotgun (WGS) entry which is preliminary data.</text>
</comment>
<feature type="active site" evidence="4">
    <location>
        <position position="135"/>
    </location>
</feature>
<reference evidence="7 8" key="1">
    <citation type="submission" date="2016-01" db="EMBL/GenBank/DDBJ databases">
        <title>Investigation of taxonomic status of Bacillus aminovorans.</title>
        <authorList>
            <person name="Verma A."/>
            <person name="Pal Y."/>
            <person name="Krishnamurthi S."/>
        </authorList>
    </citation>
    <scope>NUCLEOTIDE SEQUENCE [LARGE SCALE GENOMIC DNA]</scope>
    <source>
        <strain evidence="7 8">DSM 4337</strain>
    </source>
</reference>
<dbReference type="GO" id="GO:0000455">
    <property type="term" value="P:enzyme-directed rRNA pseudouridine synthesis"/>
    <property type="evidence" value="ECO:0007669"/>
    <property type="project" value="TreeGrafter"/>
</dbReference>
<sequence length="293" mass="32840">MTPFELSWTADEDGMLLRTFLQKKSISKRALTDIKFAGGFILVNGAEVNVRHVLKAGDAVRVIFPREVPSDSMQAERIALHVLYEDEVLIAIGKPTGMNTIPSREHPSGSLAAGLLGLYEEQGIAATAHIITRLDRDTSGIVLVAKNRYIHHLLSEMQKKKLVFRRYEAFAEGVFSDETGVVDAPIGRRDDSIIKRMVRPDGQIARTGYRVLKQYAHFAHIEVKPETGRTHQIRVHMAHIGHPLAGDDLYGGHLQRIKRQALHCGHLSFMHPLTGEEMNIVMPMPDDMKEMLN</sequence>
<evidence type="ECO:0000259" key="6">
    <source>
        <dbReference type="Pfam" id="PF00849"/>
    </source>
</evidence>
<evidence type="ECO:0000256" key="5">
    <source>
        <dbReference type="RuleBase" id="RU362028"/>
    </source>
</evidence>
<evidence type="ECO:0000256" key="2">
    <source>
        <dbReference type="ARBA" id="ARBA00010876"/>
    </source>
</evidence>
<feature type="domain" description="Pseudouridine synthase RsuA/RluA-like" evidence="6">
    <location>
        <begin position="89"/>
        <end position="239"/>
    </location>
</feature>
<dbReference type="PROSITE" id="PS01129">
    <property type="entry name" value="PSI_RLU"/>
    <property type="match status" value="1"/>
</dbReference>
<proteinExistence type="inferred from homology"/>
<dbReference type="GO" id="GO:0003723">
    <property type="term" value="F:RNA binding"/>
    <property type="evidence" value="ECO:0007669"/>
    <property type="project" value="InterPro"/>
</dbReference>
<dbReference type="InterPro" id="IPR006225">
    <property type="entry name" value="PsdUridine_synth_RluC/D"/>
</dbReference>
<dbReference type="NCBIfam" id="TIGR00005">
    <property type="entry name" value="rluA_subfam"/>
    <property type="match status" value="1"/>
</dbReference>
<protein>
    <recommendedName>
        <fullName evidence="5">Pseudouridine synthase</fullName>
        <ecNumber evidence="5">5.4.99.-</ecNumber>
    </recommendedName>
</protein>